<reference evidence="1 2" key="1">
    <citation type="journal article" date="2020" name="Biotechnol. Biofuels">
        <title>New insights from the biogas microbiome by comprehensive genome-resolved metagenomics of nearly 1600 species originating from multiple anaerobic digesters.</title>
        <authorList>
            <person name="Campanaro S."/>
            <person name="Treu L."/>
            <person name="Rodriguez-R L.M."/>
            <person name="Kovalovszki A."/>
            <person name="Ziels R.M."/>
            <person name="Maus I."/>
            <person name="Zhu X."/>
            <person name="Kougias P.G."/>
            <person name="Basile A."/>
            <person name="Luo G."/>
            <person name="Schluter A."/>
            <person name="Konstantinidis K.T."/>
            <person name="Angelidaki I."/>
        </authorList>
    </citation>
    <scope>NUCLEOTIDE SEQUENCE [LARGE SCALE GENOMIC DNA]</scope>
    <source>
        <strain evidence="1">AS04akNAM_66</strain>
    </source>
</reference>
<dbReference type="Proteomes" id="UP000551563">
    <property type="component" value="Unassembled WGS sequence"/>
</dbReference>
<dbReference type="EMBL" id="DUMN01000329">
    <property type="protein sequence ID" value="HHV68211.1"/>
    <property type="molecule type" value="Genomic_DNA"/>
</dbReference>
<protein>
    <submittedName>
        <fullName evidence="1">Uncharacterized protein</fullName>
    </submittedName>
</protein>
<accession>A0A7V6TZR2</accession>
<gene>
    <name evidence="1" type="ORF">GXX48_11285</name>
</gene>
<name>A0A7V6TZR2_9HYPH</name>
<evidence type="ECO:0000313" key="1">
    <source>
        <dbReference type="EMBL" id="HHV68211.1"/>
    </source>
</evidence>
<dbReference type="AlphaFoldDB" id="A0A7V6TZR2"/>
<evidence type="ECO:0000313" key="2">
    <source>
        <dbReference type="Proteomes" id="UP000551563"/>
    </source>
</evidence>
<sequence>MTAKDTHADASPHWFELALMTSLTKEVSADDWVGYERSPVDIKSDRTPRLQANGFPANEGKKIVTVTHAVLVRCTETEQLPLARFQLDRPHEIRPGFSITLAFKNPLLPQSILNPLG</sequence>
<comment type="caution">
    <text evidence="1">The sequence shown here is derived from an EMBL/GenBank/DDBJ whole genome shotgun (WGS) entry which is preliminary data.</text>
</comment>
<proteinExistence type="predicted"/>
<organism evidence="1 2">
    <name type="scientific">Brucella intermedia</name>
    <dbReference type="NCBI Taxonomy" id="94625"/>
    <lineage>
        <taxon>Bacteria</taxon>
        <taxon>Pseudomonadati</taxon>
        <taxon>Pseudomonadota</taxon>
        <taxon>Alphaproteobacteria</taxon>
        <taxon>Hyphomicrobiales</taxon>
        <taxon>Brucellaceae</taxon>
        <taxon>Brucella/Ochrobactrum group</taxon>
        <taxon>Brucella</taxon>
    </lineage>
</organism>